<dbReference type="Proteomes" id="UP000050761">
    <property type="component" value="Unassembled WGS sequence"/>
</dbReference>
<name>A0A183GR65_HELPZ</name>
<keyword evidence="2" id="KW-1185">Reference proteome</keyword>
<evidence type="ECO:0000313" key="2">
    <source>
        <dbReference type="Proteomes" id="UP000050761"/>
    </source>
</evidence>
<sequence>MYAKHVVKQLDILGYRKVLSFWAPHELLDSDKACRISVGREFDDRRQLETEVSEFFSSQHSEFWRKGIERLPDRWAGP</sequence>
<dbReference type="OrthoDB" id="9970333at2759"/>
<accession>A0A3P8F1K6</accession>
<organism evidence="2 3">
    <name type="scientific">Heligmosomoides polygyrus</name>
    <name type="common">Parasitic roundworm</name>
    <dbReference type="NCBI Taxonomy" id="6339"/>
    <lineage>
        <taxon>Eukaryota</taxon>
        <taxon>Metazoa</taxon>
        <taxon>Ecdysozoa</taxon>
        <taxon>Nematoda</taxon>
        <taxon>Chromadorea</taxon>
        <taxon>Rhabditida</taxon>
        <taxon>Rhabditina</taxon>
        <taxon>Rhabditomorpha</taxon>
        <taxon>Strongyloidea</taxon>
        <taxon>Heligmosomidae</taxon>
        <taxon>Heligmosomoides</taxon>
    </lineage>
</organism>
<dbReference type="EMBL" id="UZAH01037482">
    <property type="protein sequence ID" value="VDP49565.1"/>
    <property type="molecule type" value="Genomic_DNA"/>
</dbReference>
<proteinExistence type="predicted"/>
<dbReference type="WBParaSite" id="HPBE_0002518501-mRNA-1">
    <property type="protein sequence ID" value="HPBE_0002518501-mRNA-1"/>
    <property type="gene ID" value="HPBE_0002518501"/>
</dbReference>
<evidence type="ECO:0000313" key="1">
    <source>
        <dbReference type="EMBL" id="VDP49565.1"/>
    </source>
</evidence>
<protein>
    <submittedName>
        <fullName evidence="3">DNA-directed DNA polymerase</fullName>
    </submittedName>
</protein>
<evidence type="ECO:0000313" key="3">
    <source>
        <dbReference type="WBParaSite" id="HPBE_0002518501-mRNA-1"/>
    </source>
</evidence>
<accession>A0A183GR65</accession>
<reference evidence="1 2" key="1">
    <citation type="submission" date="2018-11" db="EMBL/GenBank/DDBJ databases">
        <authorList>
            <consortium name="Pathogen Informatics"/>
        </authorList>
    </citation>
    <scope>NUCLEOTIDE SEQUENCE [LARGE SCALE GENOMIC DNA]</scope>
</reference>
<dbReference type="AlphaFoldDB" id="A0A183GR65"/>
<gene>
    <name evidence="1" type="ORF">HPBE_LOCUS25184</name>
</gene>
<reference evidence="3" key="2">
    <citation type="submission" date="2019-09" db="UniProtKB">
        <authorList>
            <consortium name="WormBaseParasite"/>
        </authorList>
    </citation>
    <scope>IDENTIFICATION</scope>
</reference>